<dbReference type="CDD" id="cd01949">
    <property type="entry name" value="GGDEF"/>
    <property type="match status" value="1"/>
</dbReference>
<dbReference type="GO" id="GO:0005886">
    <property type="term" value="C:plasma membrane"/>
    <property type="evidence" value="ECO:0007669"/>
    <property type="project" value="TreeGrafter"/>
</dbReference>
<dbReference type="SMART" id="SM00267">
    <property type="entry name" value="GGDEF"/>
    <property type="match status" value="1"/>
</dbReference>
<feature type="transmembrane region" description="Helical" evidence="4">
    <location>
        <begin position="264"/>
        <end position="286"/>
    </location>
</feature>
<dbReference type="EMBL" id="JAPNOA010000056">
    <property type="protein sequence ID" value="MCY0966829.1"/>
    <property type="molecule type" value="Genomic_DNA"/>
</dbReference>
<keyword evidence="6" id="KW-0548">Nucleotidyltransferase</keyword>
<reference evidence="6" key="1">
    <citation type="submission" date="2022-11" db="EMBL/GenBank/DDBJ databases">
        <title>Parathalassolutuus dongxingensis gen. nov., sp. nov., a novel member of family Oceanospirillaceae isolated from a coastal shrimp pond in Guangxi, China.</title>
        <authorList>
            <person name="Chen H."/>
        </authorList>
    </citation>
    <scope>NUCLEOTIDE SEQUENCE</scope>
    <source>
        <strain evidence="6">G-43</strain>
    </source>
</reference>
<comment type="caution">
    <text evidence="6">The sequence shown here is derived from an EMBL/GenBank/DDBJ whole genome shotgun (WGS) entry which is preliminary data.</text>
</comment>
<dbReference type="PANTHER" id="PTHR45138:SF9">
    <property type="entry name" value="DIGUANYLATE CYCLASE DGCM-RELATED"/>
    <property type="match status" value="1"/>
</dbReference>
<keyword evidence="4" id="KW-0812">Transmembrane</keyword>
<proteinExistence type="predicted"/>
<evidence type="ECO:0000256" key="4">
    <source>
        <dbReference type="SAM" id="Phobius"/>
    </source>
</evidence>
<dbReference type="Pfam" id="PF00990">
    <property type="entry name" value="GGDEF"/>
    <property type="match status" value="1"/>
</dbReference>
<keyword evidence="4" id="KW-1133">Transmembrane helix</keyword>
<dbReference type="GO" id="GO:0052621">
    <property type="term" value="F:diguanylate cyclase activity"/>
    <property type="evidence" value="ECO:0007669"/>
    <property type="project" value="UniProtKB-EC"/>
</dbReference>
<evidence type="ECO:0000313" key="7">
    <source>
        <dbReference type="Proteomes" id="UP001150830"/>
    </source>
</evidence>
<comment type="catalytic activity">
    <reaction evidence="3">
        <text>2 GTP = 3',3'-c-di-GMP + 2 diphosphate</text>
        <dbReference type="Rhea" id="RHEA:24898"/>
        <dbReference type="ChEBI" id="CHEBI:33019"/>
        <dbReference type="ChEBI" id="CHEBI:37565"/>
        <dbReference type="ChEBI" id="CHEBI:58805"/>
        <dbReference type="EC" id="2.7.7.65"/>
    </reaction>
</comment>
<dbReference type="AlphaFoldDB" id="A0A9X3EHG6"/>
<accession>A0A9X3EHG6</accession>
<organism evidence="6 7">
    <name type="scientific">Parathalassolituus penaei</name>
    <dbReference type="NCBI Taxonomy" id="2997323"/>
    <lineage>
        <taxon>Bacteria</taxon>
        <taxon>Pseudomonadati</taxon>
        <taxon>Pseudomonadota</taxon>
        <taxon>Gammaproteobacteria</taxon>
        <taxon>Oceanospirillales</taxon>
        <taxon>Oceanospirillaceae</taxon>
        <taxon>Parathalassolituus</taxon>
    </lineage>
</organism>
<dbReference type="RefSeq" id="WP_283175024.1">
    <property type="nucleotide sequence ID" value="NZ_JAPNOA010000056.1"/>
</dbReference>
<evidence type="ECO:0000259" key="5">
    <source>
        <dbReference type="PROSITE" id="PS50887"/>
    </source>
</evidence>
<dbReference type="FunFam" id="3.30.70.270:FF:000001">
    <property type="entry name" value="Diguanylate cyclase domain protein"/>
    <property type="match status" value="1"/>
</dbReference>
<evidence type="ECO:0000256" key="1">
    <source>
        <dbReference type="ARBA" id="ARBA00001946"/>
    </source>
</evidence>
<keyword evidence="7" id="KW-1185">Reference proteome</keyword>
<evidence type="ECO:0000313" key="6">
    <source>
        <dbReference type="EMBL" id="MCY0966829.1"/>
    </source>
</evidence>
<dbReference type="InterPro" id="IPR000160">
    <property type="entry name" value="GGDEF_dom"/>
</dbReference>
<sequence length="532" mass="60819">MATSVSINRLFFSLVTAYMALLVAGLLGFRWYVSYPNEIAGVLREQQQAIDSLNAAITLSQQQLATQTRDYATWDDTWFYVQDRNNTYIESNFVGDTFDSLNLIGAMIIDIDAHNIISWHYDRELNNLTLDTLDTDTEISLARSKQMLTKDVAVYDVALLNKQPALVSVSAITRSDGTRADKGWLFFWRPIDQSFLDNLSRITRLEIHPLSHAQRNLQNIVNPLTKIKESHQLCMHDRLGRPEVCMDIRFPNYHPPEFMGVSTWIMLGILAVVPSLFFWLIMHLLIAPIRKATLFLESSVRTRSIRNLEVPEDGLQIREIRRLLTAYNQLASTVLEQKSALQQLTRTDALTGIANRRAFDHALERAWFRMNRYQQSMALMLIDIDHFKRFNDSAGHPAGDEVLRQVAEVLANMARRTDEVAARFGGEEFALIVYAHSTLEVESLRRNLHEAIANLAIRHPDSPTSEWITVSAGIAWIRNSGEWLNKTNQEDWLAYTDMALYKGKANGRNNSVLTVFDQQHPLEPEATRQNVT</sequence>
<comment type="cofactor">
    <cofactor evidence="1">
        <name>Mg(2+)</name>
        <dbReference type="ChEBI" id="CHEBI:18420"/>
    </cofactor>
</comment>
<dbReference type="PROSITE" id="PS50887">
    <property type="entry name" value="GGDEF"/>
    <property type="match status" value="1"/>
</dbReference>
<dbReference type="InterPro" id="IPR050469">
    <property type="entry name" value="Diguanylate_Cyclase"/>
</dbReference>
<name>A0A9X3EHG6_9GAMM</name>
<dbReference type="NCBIfam" id="TIGR00254">
    <property type="entry name" value="GGDEF"/>
    <property type="match status" value="1"/>
</dbReference>
<gene>
    <name evidence="6" type="ORF">OUO13_16735</name>
</gene>
<dbReference type="PANTHER" id="PTHR45138">
    <property type="entry name" value="REGULATORY COMPONENTS OF SENSORY TRANSDUCTION SYSTEM"/>
    <property type="match status" value="1"/>
</dbReference>
<dbReference type="Gene3D" id="3.30.70.270">
    <property type="match status" value="1"/>
</dbReference>
<evidence type="ECO:0000256" key="2">
    <source>
        <dbReference type="ARBA" id="ARBA00012528"/>
    </source>
</evidence>
<feature type="domain" description="GGDEF" evidence="5">
    <location>
        <begin position="375"/>
        <end position="516"/>
    </location>
</feature>
<dbReference type="InterPro" id="IPR029787">
    <property type="entry name" value="Nucleotide_cyclase"/>
</dbReference>
<keyword evidence="4" id="KW-0472">Membrane</keyword>
<protein>
    <recommendedName>
        <fullName evidence="2">diguanylate cyclase</fullName>
        <ecNumber evidence="2">2.7.7.65</ecNumber>
    </recommendedName>
</protein>
<keyword evidence="6" id="KW-0808">Transferase</keyword>
<dbReference type="Pfam" id="PF05228">
    <property type="entry name" value="CHASE4"/>
    <property type="match status" value="1"/>
</dbReference>
<feature type="transmembrane region" description="Helical" evidence="4">
    <location>
        <begin position="12"/>
        <end position="33"/>
    </location>
</feature>
<dbReference type="EC" id="2.7.7.65" evidence="2"/>
<dbReference type="InterPro" id="IPR043128">
    <property type="entry name" value="Rev_trsase/Diguanyl_cyclase"/>
</dbReference>
<dbReference type="GO" id="GO:1902201">
    <property type="term" value="P:negative regulation of bacterial-type flagellum-dependent cell motility"/>
    <property type="evidence" value="ECO:0007669"/>
    <property type="project" value="TreeGrafter"/>
</dbReference>
<dbReference type="GO" id="GO:0043709">
    <property type="term" value="P:cell adhesion involved in single-species biofilm formation"/>
    <property type="evidence" value="ECO:0007669"/>
    <property type="project" value="TreeGrafter"/>
</dbReference>
<evidence type="ECO:0000256" key="3">
    <source>
        <dbReference type="ARBA" id="ARBA00034247"/>
    </source>
</evidence>
<dbReference type="InterPro" id="IPR007892">
    <property type="entry name" value="CHASE4"/>
</dbReference>
<dbReference type="Proteomes" id="UP001150830">
    <property type="component" value="Unassembled WGS sequence"/>
</dbReference>
<dbReference type="SUPFAM" id="SSF55073">
    <property type="entry name" value="Nucleotide cyclase"/>
    <property type="match status" value="1"/>
</dbReference>